<proteinExistence type="predicted"/>
<accession>A0A2R8A038</accession>
<dbReference type="AlphaFoldDB" id="A0A2R8A038"/>
<dbReference type="EMBL" id="NRPP01000013">
    <property type="protein sequence ID" value="TFJ26354.1"/>
    <property type="molecule type" value="Genomic_DNA"/>
</dbReference>
<evidence type="ECO:0000313" key="1">
    <source>
        <dbReference type="EMBL" id="TFJ26354.1"/>
    </source>
</evidence>
<protein>
    <submittedName>
        <fullName evidence="1">Uncharacterized protein</fullName>
    </submittedName>
</protein>
<reference evidence="1 2" key="1">
    <citation type="journal article" date="2018" name="Int. J. Food Microbiol.">
        <title>Growth of Carnobacterium spp. isolated from chilled vacuum-packaged meat under relevant acidic conditions.</title>
        <authorList>
            <person name="Zhang P."/>
            <person name="Badoni M."/>
            <person name="Ganzle M."/>
            <person name="Yang X."/>
        </authorList>
    </citation>
    <scope>NUCLEOTIDE SEQUENCE [LARGE SCALE GENOMIC DNA]</scope>
    <source>
        <strain evidence="1 2">B2</strain>
    </source>
</reference>
<name>A0A2R8A038_CARDV</name>
<dbReference type="Proteomes" id="UP000297938">
    <property type="component" value="Unassembled WGS sequence"/>
</dbReference>
<gene>
    <name evidence="1" type="ORF">CKN69_08055</name>
</gene>
<dbReference type="RefSeq" id="WP_074402972.1">
    <property type="nucleotide sequence ID" value="NZ_CBCPJW010000001.1"/>
</dbReference>
<comment type="caution">
    <text evidence="1">The sequence shown here is derived from an EMBL/GenBank/DDBJ whole genome shotgun (WGS) entry which is preliminary data.</text>
</comment>
<evidence type="ECO:0000313" key="2">
    <source>
        <dbReference type="Proteomes" id="UP000297938"/>
    </source>
</evidence>
<sequence>MNTFNLAYGWTLHAPKVLSVLTNEFGEVGILYSEKNFGDTQALLLRLSEETLSMNSIPHHIEKVEVSLKKVITISLSQFIIEWEKENKTLK</sequence>
<organism evidence="1 2">
    <name type="scientific">Carnobacterium divergens</name>
    <name type="common">Lactobacillus divergens</name>
    <dbReference type="NCBI Taxonomy" id="2748"/>
    <lineage>
        <taxon>Bacteria</taxon>
        <taxon>Bacillati</taxon>
        <taxon>Bacillota</taxon>
        <taxon>Bacilli</taxon>
        <taxon>Lactobacillales</taxon>
        <taxon>Carnobacteriaceae</taxon>
        <taxon>Carnobacterium</taxon>
    </lineage>
</organism>